<evidence type="ECO:0000313" key="2">
    <source>
        <dbReference type="Proteomes" id="UP001345013"/>
    </source>
</evidence>
<dbReference type="Proteomes" id="UP001345013">
    <property type="component" value="Unassembled WGS sequence"/>
</dbReference>
<comment type="caution">
    <text evidence="1">The sequence shown here is derived from an EMBL/GenBank/DDBJ whole genome shotgun (WGS) entry which is preliminary data.</text>
</comment>
<keyword evidence="2" id="KW-1185">Reference proteome</keyword>
<protein>
    <submittedName>
        <fullName evidence="1">Uncharacterized protein</fullName>
    </submittedName>
</protein>
<sequence>MASFGARARRLAFGYSNEDVSDVSSTRSSIRSVFSTGSNRALIGRSSDVSEMCTCLSHEKAAHIAPRRTDRVRRINRSQPVERFADALVTDGCVIVEDFINPQILQRVHEAEDISETECSNERESWSLKVDVHSLIRDSLALDSLYQELSWRFLALEIISWQNKQAEVKAVKPRLSSSSTRDLNNKSGAPCVFHRADSVYHNRHAAATRCDYQRRRDVALGLFVPELDSLSATISVQAIPGSHRWGDQKPEASQGVKETQLRSGDALILLGSLYHHDGANGVERPVIGRCGMGTPKEKLMHELWMCTGIYRSASEIEVEDAEA</sequence>
<gene>
    <name evidence="1" type="ORF">LTR24_003049</name>
</gene>
<dbReference type="SUPFAM" id="SSF51197">
    <property type="entry name" value="Clavaminate synthase-like"/>
    <property type="match status" value="1"/>
</dbReference>
<name>A0ABR0KG86_9EURO</name>
<organism evidence="1 2">
    <name type="scientific">Lithohypha guttulata</name>
    <dbReference type="NCBI Taxonomy" id="1690604"/>
    <lineage>
        <taxon>Eukaryota</taxon>
        <taxon>Fungi</taxon>
        <taxon>Dikarya</taxon>
        <taxon>Ascomycota</taxon>
        <taxon>Pezizomycotina</taxon>
        <taxon>Eurotiomycetes</taxon>
        <taxon>Chaetothyriomycetidae</taxon>
        <taxon>Chaetothyriales</taxon>
        <taxon>Trichomeriaceae</taxon>
        <taxon>Lithohypha</taxon>
    </lineage>
</organism>
<evidence type="ECO:0000313" key="1">
    <source>
        <dbReference type="EMBL" id="KAK5095578.1"/>
    </source>
</evidence>
<dbReference type="Gene3D" id="2.60.120.620">
    <property type="entry name" value="q2cbj1_9rhob like domain"/>
    <property type="match status" value="1"/>
</dbReference>
<accession>A0ABR0KG86</accession>
<proteinExistence type="predicted"/>
<reference evidence="1 2" key="1">
    <citation type="submission" date="2023-08" db="EMBL/GenBank/DDBJ databases">
        <title>Black Yeasts Isolated from many extreme environments.</title>
        <authorList>
            <person name="Coleine C."/>
            <person name="Stajich J.E."/>
            <person name="Selbmann L."/>
        </authorList>
    </citation>
    <scope>NUCLEOTIDE SEQUENCE [LARGE SCALE GENOMIC DNA]</scope>
    <source>
        <strain evidence="1 2">CCFEE 5885</strain>
    </source>
</reference>
<dbReference type="EMBL" id="JAVRRG010000027">
    <property type="protein sequence ID" value="KAK5095578.1"/>
    <property type="molecule type" value="Genomic_DNA"/>
</dbReference>